<dbReference type="AlphaFoldDB" id="H1DDM7"/>
<proteinExistence type="predicted"/>
<keyword evidence="2" id="KW-1185">Reference proteome</keyword>
<dbReference type="PATRIC" id="fig|742817.3.peg.382"/>
<evidence type="ECO:0000313" key="1">
    <source>
        <dbReference type="EMBL" id="EHP50674.1"/>
    </source>
</evidence>
<evidence type="ECO:0000313" key="2">
    <source>
        <dbReference type="Proteomes" id="UP000004892"/>
    </source>
</evidence>
<dbReference type="STRING" id="742817.HMPREF9449_00363"/>
<dbReference type="Gene3D" id="3.40.50.150">
    <property type="entry name" value="Vaccinia Virus protein VP39"/>
    <property type="match status" value="1"/>
</dbReference>
<sequence length="354" mass="41627">MGIRLSTIDRRKFERLAEIMEMNNEVVGLLSTYLTDCPNFVTEELIHNFCEECGVPEEEAFRHLLIVACGLNIENNVRDRQLAVNYLMPAVRKLDSQEYKTNPYYMHLRIPQVRFGDWELKYEKYIPYEAFVCNEIVLDEDFKEIPQIGFFDTEFSFPAVMQNNNEWMAIKPNEVETMQRAIELATGCVVTFGLGLGYYAYMVSEKSAVESVTIIEKDSVVISLFKTYILPQFPGKQKVTIIQADAFEYAIHQMPVRKYNYAFVDLWHDVLDGYPLYLEMKKLESLSPETTFLYWIEDSLLSHMRWRLFHQMQEALSTDNKNIRIPEAYLHFTYDQLIQKLKNPFLRKLAQKGK</sequence>
<organism evidence="1 2">
    <name type="scientific">Odoribacter laneus YIT 12061</name>
    <dbReference type="NCBI Taxonomy" id="742817"/>
    <lineage>
        <taxon>Bacteria</taxon>
        <taxon>Pseudomonadati</taxon>
        <taxon>Bacteroidota</taxon>
        <taxon>Bacteroidia</taxon>
        <taxon>Bacteroidales</taxon>
        <taxon>Odoribacteraceae</taxon>
        <taxon>Odoribacter</taxon>
    </lineage>
</organism>
<accession>H1DDM7</accession>
<reference evidence="1 2" key="1">
    <citation type="submission" date="2012-01" db="EMBL/GenBank/DDBJ databases">
        <title>The Genome Sequence of Odoribacter laneus YIT 12061.</title>
        <authorList>
            <consortium name="The Broad Institute Genome Sequencing Platform"/>
            <person name="Earl A."/>
            <person name="Ward D."/>
            <person name="Feldgarden M."/>
            <person name="Gevers D."/>
            <person name="Morotomi M."/>
            <person name="Young S.K."/>
            <person name="Zeng Q."/>
            <person name="Gargeya S."/>
            <person name="Fitzgerald M."/>
            <person name="Haas B."/>
            <person name="Abouelleil A."/>
            <person name="Alvarado L."/>
            <person name="Arachchi H.M."/>
            <person name="Berlin A."/>
            <person name="Chapman S.B."/>
            <person name="Gearin G."/>
            <person name="Goldberg J."/>
            <person name="Griggs A."/>
            <person name="Gujja S."/>
            <person name="Hansen M."/>
            <person name="Heiman D."/>
            <person name="Howarth C."/>
            <person name="Larimer J."/>
            <person name="Lui A."/>
            <person name="MacDonald P.J.P."/>
            <person name="McCowen C."/>
            <person name="Montmayeur A."/>
            <person name="Murphy C."/>
            <person name="Neiman D."/>
            <person name="Pearson M."/>
            <person name="Priest M."/>
            <person name="Roberts A."/>
            <person name="Saif S."/>
            <person name="Shea T."/>
            <person name="Sisk P."/>
            <person name="Stolte C."/>
            <person name="Sykes S."/>
            <person name="Wortman J."/>
            <person name="Nusbaum C."/>
            <person name="Birren B."/>
        </authorList>
    </citation>
    <scope>NUCLEOTIDE SEQUENCE [LARGE SCALE GENOMIC DNA]</scope>
    <source>
        <strain evidence="1 2">YIT 12061</strain>
    </source>
</reference>
<gene>
    <name evidence="1" type="ORF">HMPREF9449_00363</name>
</gene>
<comment type="caution">
    <text evidence="1">The sequence shown here is derived from an EMBL/GenBank/DDBJ whole genome shotgun (WGS) entry which is preliminary data.</text>
</comment>
<name>H1DDM7_9BACT</name>
<dbReference type="EMBL" id="ADMC01000005">
    <property type="protein sequence ID" value="EHP50674.1"/>
    <property type="molecule type" value="Genomic_DNA"/>
</dbReference>
<dbReference type="GeneID" id="98068017"/>
<dbReference type="Proteomes" id="UP000004892">
    <property type="component" value="Unassembled WGS sequence"/>
</dbReference>
<dbReference type="RefSeq" id="WP_009135517.1">
    <property type="nucleotide sequence ID" value="NZ_JH594596.1"/>
</dbReference>
<dbReference type="InterPro" id="IPR029063">
    <property type="entry name" value="SAM-dependent_MTases_sf"/>
</dbReference>
<dbReference type="HOGENOM" id="CLU_942832_0_0_10"/>
<protein>
    <submittedName>
        <fullName evidence="1">Uncharacterized protein</fullName>
    </submittedName>
</protein>
<dbReference type="eggNOG" id="COG0421">
    <property type="taxonomic scope" value="Bacteria"/>
</dbReference>
<dbReference type="SUPFAM" id="SSF53335">
    <property type="entry name" value="S-adenosyl-L-methionine-dependent methyltransferases"/>
    <property type="match status" value="1"/>
</dbReference>